<sequence>MLSKDVPIACTLGAGDYQARMRWIADLNQRSLQGHRRDDLTLHIDYEAGALADVEELVRQETACCAFLTFQIEQRLGAVHLVVTAPEEARLAADTLFEDFIASGPSTRAQPCGCC</sequence>
<accession>A0A258FGG9</accession>
<dbReference type="Proteomes" id="UP000215595">
    <property type="component" value="Unassembled WGS sequence"/>
</dbReference>
<name>A0A258FGG9_9CAUL</name>
<proteinExistence type="predicted"/>
<reference evidence="1 2" key="1">
    <citation type="submission" date="2017-03" db="EMBL/GenBank/DDBJ databases">
        <title>Lifting the veil on microbial sulfur biogeochemistry in mining wastewaters.</title>
        <authorList>
            <person name="Kantor R.S."/>
            <person name="Colenbrander Nelson T."/>
            <person name="Marshall S."/>
            <person name="Bennett D."/>
            <person name="Apte S."/>
            <person name="Camacho D."/>
            <person name="Thomas B.C."/>
            <person name="Warren L.A."/>
            <person name="Banfield J.F."/>
        </authorList>
    </citation>
    <scope>NUCLEOTIDE SEQUENCE [LARGE SCALE GENOMIC DNA]</scope>
    <source>
        <strain evidence="1">32-69-9</strain>
    </source>
</reference>
<dbReference type="EMBL" id="NCEB01000033">
    <property type="protein sequence ID" value="OYX31317.1"/>
    <property type="molecule type" value="Genomic_DNA"/>
</dbReference>
<gene>
    <name evidence="1" type="ORF">B7Z01_12830</name>
</gene>
<organism evidence="1 2">
    <name type="scientific">Brevundimonas subvibrioides</name>
    <dbReference type="NCBI Taxonomy" id="74313"/>
    <lineage>
        <taxon>Bacteria</taxon>
        <taxon>Pseudomonadati</taxon>
        <taxon>Pseudomonadota</taxon>
        <taxon>Alphaproteobacteria</taxon>
        <taxon>Caulobacterales</taxon>
        <taxon>Caulobacteraceae</taxon>
        <taxon>Brevundimonas</taxon>
    </lineage>
</organism>
<dbReference type="AlphaFoldDB" id="A0A258FGG9"/>
<evidence type="ECO:0000313" key="2">
    <source>
        <dbReference type="Proteomes" id="UP000215595"/>
    </source>
</evidence>
<evidence type="ECO:0000313" key="1">
    <source>
        <dbReference type="EMBL" id="OYX31317.1"/>
    </source>
</evidence>
<protein>
    <submittedName>
        <fullName evidence="1">Uncharacterized protein</fullName>
    </submittedName>
</protein>
<comment type="caution">
    <text evidence="1">The sequence shown here is derived from an EMBL/GenBank/DDBJ whole genome shotgun (WGS) entry which is preliminary data.</text>
</comment>